<comment type="caution">
    <text evidence="1">The sequence shown here is derived from an EMBL/GenBank/DDBJ whole genome shotgun (WGS) entry which is preliminary data.</text>
</comment>
<accession>A0A317D143</accession>
<dbReference type="InterPro" id="IPR004195">
    <property type="entry name" value="Head_decoration_D"/>
</dbReference>
<gene>
    <name evidence="1" type="ORF">DKT68_15305</name>
</gene>
<organism evidence="1 2">
    <name type="scientific">Micromonospora acroterricola</name>
    <dbReference type="NCBI Taxonomy" id="2202421"/>
    <lineage>
        <taxon>Bacteria</taxon>
        <taxon>Bacillati</taxon>
        <taxon>Actinomycetota</taxon>
        <taxon>Actinomycetes</taxon>
        <taxon>Micromonosporales</taxon>
        <taxon>Micromonosporaceae</taxon>
        <taxon>Micromonospora</taxon>
    </lineage>
</organism>
<evidence type="ECO:0000313" key="1">
    <source>
        <dbReference type="EMBL" id="PWR08581.1"/>
    </source>
</evidence>
<dbReference type="Pfam" id="PF02924">
    <property type="entry name" value="HDPD"/>
    <property type="match status" value="1"/>
</dbReference>
<keyword evidence="2" id="KW-1185">Reference proteome</keyword>
<dbReference type="EMBL" id="QGKR01000196">
    <property type="protein sequence ID" value="PWR08581.1"/>
    <property type="molecule type" value="Genomic_DNA"/>
</dbReference>
<reference evidence="1 2" key="1">
    <citation type="submission" date="2018-05" db="EMBL/GenBank/DDBJ databases">
        <title>Micromonospora atacamensis sp. nov., a novel actinobacteria isolated from high altitude Atacama Desert soil.</title>
        <authorList>
            <person name="Carro L."/>
            <person name="Golinska P."/>
            <person name="Klenk H.-P."/>
            <person name="Goodfellow M."/>
        </authorList>
    </citation>
    <scope>NUCLEOTIDE SEQUENCE [LARGE SCALE GENOMIC DNA]</scope>
    <source>
        <strain evidence="1 2">5R2A7</strain>
    </source>
</reference>
<dbReference type="RefSeq" id="WP_109818080.1">
    <property type="nucleotide sequence ID" value="NZ_QGKR01000196.1"/>
</dbReference>
<dbReference type="Proteomes" id="UP000245410">
    <property type="component" value="Unassembled WGS sequence"/>
</dbReference>
<sequence length="129" mass="13762">MNLNPVTETFQNEDQRWLGSAHATSSAESITLDTSAFTAGTHYPNGYFPSGLPLGKITATGLYGPYDDAAVDGRQTLVGHLFCTVDAPAVNTQDPQGALFWHGRVIEARLPIAVDAAGKVDVAGRIRYV</sequence>
<dbReference type="OrthoDB" id="5197973at2"/>
<evidence type="ECO:0000313" key="2">
    <source>
        <dbReference type="Proteomes" id="UP000245410"/>
    </source>
</evidence>
<protein>
    <submittedName>
        <fullName evidence="1">Head decoration protein</fullName>
    </submittedName>
</protein>
<name>A0A317D143_9ACTN</name>
<proteinExistence type="predicted"/>
<dbReference type="AlphaFoldDB" id="A0A317D143"/>